<name>A0A4D4J5I0_9PSEU</name>
<evidence type="ECO:0008006" key="3">
    <source>
        <dbReference type="Google" id="ProtNLM"/>
    </source>
</evidence>
<keyword evidence="2" id="KW-1185">Reference proteome</keyword>
<dbReference type="Gene3D" id="2.30.110.10">
    <property type="entry name" value="Electron Transport, Fmn-binding Protein, Chain A"/>
    <property type="match status" value="1"/>
</dbReference>
<gene>
    <name evidence="1" type="ORF">GTS_16310</name>
</gene>
<dbReference type="InterPro" id="IPR012349">
    <property type="entry name" value="Split_barrel_FMN-bd"/>
</dbReference>
<dbReference type="SUPFAM" id="SSF50475">
    <property type="entry name" value="FMN-binding split barrel"/>
    <property type="match status" value="1"/>
</dbReference>
<evidence type="ECO:0000313" key="2">
    <source>
        <dbReference type="Proteomes" id="UP000298860"/>
    </source>
</evidence>
<dbReference type="Proteomes" id="UP000298860">
    <property type="component" value="Unassembled WGS sequence"/>
</dbReference>
<sequence length="134" mass="14241">MEIARVFDAALRKAGAVWVSVPEHPARLVWTVWRDRALWLLTAPGEQQVPGLAGGVTCTVVLRSPSTHSRLLAARAVAHVVPPGPEREAALAALAAARLNAPADAGRRWAAATVYRLDVAADRPVDDSRDANLG</sequence>
<accession>A0A4D4J5I0</accession>
<evidence type="ECO:0000313" key="1">
    <source>
        <dbReference type="EMBL" id="GDY29998.1"/>
    </source>
</evidence>
<protein>
    <recommendedName>
        <fullName evidence="3">Pyridoxamine 5'-phosphate oxidase putative domain-containing protein</fullName>
    </recommendedName>
</protein>
<proteinExistence type="predicted"/>
<dbReference type="EMBL" id="BJFL01000005">
    <property type="protein sequence ID" value="GDY29998.1"/>
    <property type="molecule type" value="Genomic_DNA"/>
</dbReference>
<dbReference type="AlphaFoldDB" id="A0A4D4J5I0"/>
<comment type="caution">
    <text evidence="1">The sequence shown here is derived from an EMBL/GenBank/DDBJ whole genome shotgun (WGS) entry which is preliminary data.</text>
</comment>
<reference evidence="2" key="1">
    <citation type="submission" date="2019-04" db="EMBL/GenBank/DDBJ databases">
        <title>Draft genome sequence of Pseudonocardiaceae bacterium SL3-2-4.</title>
        <authorList>
            <person name="Ningsih F."/>
            <person name="Yokota A."/>
            <person name="Sakai Y."/>
            <person name="Nanatani K."/>
            <person name="Yabe S."/>
            <person name="Oetari A."/>
            <person name="Sjamsuridzal W."/>
        </authorList>
    </citation>
    <scope>NUCLEOTIDE SEQUENCE [LARGE SCALE GENOMIC DNA]</scope>
    <source>
        <strain evidence="2">SL3-2-4</strain>
    </source>
</reference>
<dbReference type="RefSeq" id="WP_192909425.1">
    <property type="nucleotide sequence ID" value="NZ_BJFL01000005.1"/>
</dbReference>
<organism evidence="1 2">
    <name type="scientific">Gandjariella thermophila</name>
    <dbReference type="NCBI Taxonomy" id="1931992"/>
    <lineage>
        <taxon>Bacteria</taxon>
        <taxon>Bacillati</taxon>
        <taxon>Actinomycetota</taxon>
        <taxon>Actinomycetes</taxon>
        <taxon>Pseudonocardiales</taxon>
        <taxon>Pseudonocardiaceae</taxon>
        <taxon>Gandjariella</taxon>
    </lineage>
</organism>